<dbReference type="Proteomes" id="UP001652504">
    <property type="component" value="Unassembled WGS sequence"/>
</dbReference>
<dbReference type="RefSeq" id="WP_263710304.1">
    <property type="nucleotide sequence ID" value="NZ_JAOWKX010000001.1"/>
</dbReference>
<proteinExistence type="predicted"/>
<gene>
    <name evidence="1" type="ORF">OE749_00100</name>
</gene>
<evidence type="ECO:0000313" key="1">
    <source>
        <dbReference type="EMBL" id="MCV2883095.1"/>
    </source>
</evidence>
<dbReference type="PROSITE" id="PS51257">
    <property type="entry name" value="PROKAR_LIPOPROTEIN"/>
    <property type="match status" value="1"/>
</dbReference>
<accession>A0ABT3A340</accession>
<sequence length="292" mass="32654">MKREGQVSMLAGVIGLWVASSCLFVHAQDVEREKAASDMSAVKSLPGLKRFSTENQLGFTSHFQVREIAVGDNVMTGVMALHAQGGEVQYISGGSRSRKVETLFFQPYQDSQLVQRVTLHFDTDKGFVTSSEVNYAFASAYLSIEPIKHSVFTKLVQRYGEPDKFDTYQRRFSIAPNRFGALSVSKVGEAVAATIPMRQTQQRVNQFFKGLDITRQSGFYRDEQGYALLKSGFRECFIWSAESPTNWMLLCAMSSKSGNRNTQGVDLIVQDFAVFDAIEAYSPQSRDIIIDL</sequence>
<keyword evidence="2" id="KW-1185">Reference proteome</keyword>
<organism evidence="1 2">
    <name type="scientific">Fluctibacter corallii</name>
    <dbReference type="NCBI Taxonomy" id="2984329"/>
    <lineage>
        <taxon>Bacteria</taxon>
        <taxon>Pseudomonadati</taxon>
        <taxon>Pseudomonadota</taxon>
        <taxon>Gammaproteobacteria</taxon>
        <taxon>Alteromonadales</taxon>
        <taxon>Alteromonadaceae</taxon>
        <taxon>Fluctibacter</taxon>
    </lineage>
</organism>
<dbReference type="EMBL" id="JAOWKX010000001">
    <property type="protein sequence ID" value="MCV2883095.1"/>
    <property type="molecule type" value="Genomic_DNA"/>
</dbReference>
<protein>
    <submittedName>
        <fullName evidence="1">Uncharacterized protein</fullName>
    </submittedName>
</protein>
<evidence type="ECO:0000313" key="2">
    <source>
        <dbReference type="Proteomes" id="UP001652504"/>
    </source>
</evidence>
<name>A0ABT3A340_9ALTE</name>
<reference evidence="1 2" key="1">
    <citation type="submission" date="2022-10" db="EMBL/GenBank/DDBJ databases">
        <title>Aestuariibacter sp. AA17 isolated from Montipora capitata coral fragment.</title>
        <authorList>
            <person name="Emsley S.A."/>
            <person name="Pfannmuller K.M."/>
            <person name="Loughran R.M."/>
            <person name="Shlafstein M."/>
            <person name="Papke E."/>
            <person name="Saw J.H."/>
            <person name="Ushijima B."/>
            <person name="Videau P."/>
        </authorList>
    </citation>
    <scope>NUCLEOTIDE SEQUENCE [LARGE SCALE GENOMIC DNA]</scope>
    <source>
        <strain evidence="1 2">AA17</strain>
    </source>
</reference>
<comment type="caution">
    <text evidence="1">The sequence shown here is derived from an EMBL/GenBank/DDBJ whole genome shotgun (WGS) entry which is preliminary data.</text>
</comment>